<feature type="chain" id="PRO_5039895868" evidence="5">
    <location>
        <begin position="22"/>
        <end position="432"/>
    </location>
</feature>
<dbReference type="HAMAP" id="MF_00671">
    <property type="entry name" value="TolB"/>
    <property type="match status" value="1"/>
</dbReference>
<dbReference type="AlphaFoldDB" id="A0A0C1U821"/>
<dbReference type="SUPFAM" id="SSF69304">
    <property type="entry name" value="Tricorn protease N-terminal domain"/>
    <property type="match status" value="1"/>
</dbReference>
<dbReference type="Proteomes" id="UP000031433">
    <property type="component" value="Unassembled WGS sequence"/>
</dbReference>
<evidence type="ECO:0000256" key="5">
    <source>
        <dbReference type="SAM" id="SignalP"/>
    </source>
</evidence>
<keyword evidence="4" id="KW-0574">Periplasm</keyword>
<dbReference type="GO" id="GO:0017038">
    <property type="term" value="P:protein import"/>
    <property type="evidence" value="ECO:0007669"/>
    <property type="project" value="InterPro"/>
</dbReference>
<comment type="similarity">
    <text evidence="2">Belongs to the TolB family.</text>
</comment>
<dbReference type="Pfam" id="PF26549">
    <property type="entry name" value="Tricorn_N"/>
    <property type="match status" value="1"/>
</dbReference>
<keyword evidence="3 5" id="KW-0732">Signal</keyword>
<feature type="domain" description="TolB N-terminal" evidence="6">
    <location>
        <begin position="31"/>
        <end position="135"/>
    </location>
</feature>
<organism evidence="7 8">
    <name type="scientific">Geobacter soli</name>
    <dbReference type="NCBI Taxonomy" id="1510391"/>
    <lineage>
        <taxon>Bacteria</taxon>
        <taxon>Pseudomonadati</taxon>
        <taxon>Thermodesulfobacteriota</taxon>
        <taxon>Desulfuromonadia</taxon>
        <taxon>Geobacterales</taxon>
        <taxon>Geobacteraceae</taxon>
        <taxon>Geobacter</taxon>
    </lineage>
</organism>
<dbReference type="InterPro" id="IPR011042">
    <property type="entry name" value="6-blade_b-propeller_TolB-like"/>
</dbReference>
<evidence type="ECO:0000256" key="2">
    <source>
        <dbReference type="ARBA" id="ARBA00009820"/>
    </source>
</evidence>
<evidence type="ECO:0000259" key="6">
    <source>
        <dbReference type="Pfam" id="PF04052"/>
    </source>
</evidence>
<dbReference type="GO" id="GO:0042597">
    <property type="term" value="C:periplasmic space"/>
    <property type="evidence" value="ECO:0007669"/>
    <property type="project" value="UniProtKB-SubCell"/>
</dbReference>
<dbReference type="PANTHER" id="PTHR36842">
    <property type="entry name" value="PROTEIN TOLB HOMOLOG"/>
    <property type="match status" value="1"/>
</dbReference>
<dbReference type="InterPro" id="IPR014167">
    <property type="entry name" value="Tol-Pal_TolB"/>
</dbReference>
<keyword evidence="8" id="KW-1185">Reference proteome</keyword>
<dbReference type="NCBIfam" id="TIGR02800">
    <property type="entry name" value="propeller_TolB"/>
    <property type="match status" value="1"/>
</dbReference>
<evidence type="ECO:0000256" key="4">
    <source>
        <dbReference type="ARBA" id="ARBA00022764"/>
    </source>
</evidence>
<dbReference type="SUPFAM" id="SSF52964">
    <property type="entry name" value="TolB, N-terminal domain"/>
    <property type="match status" value="1"/>
</dbReference>
<dbReference type="RefSeq" id="WP_039647551.1">
    <property type="nucleotide sequence ID" value="NZ_JXBL01000001.1"/>
</dbReference>
<dbReference type="Pfam" id="PF07676">
    <property type="entry name" value="PD40"/>
    <property type="match status" value="2"/>
</dbReference>
<name>A0A0C1U821_9BACT</name>
<accession>A0A0C1U821</accession>
<dbReference type="InterPro" id="IPR011659">
    <property type="entry name" value="WD40"/>
</dbReference>
<comment type="caution">
    <text evidence="7">The sequence shown here is derived from an EMBL/GenBank/DDBJ whole genome shotgun (WGS) entry which is preliminary data.</text>
</comment>
<feature type="signal peptide" evidence="5">
    <location>
        <begin position="1"/>
        <end position="21"/>
    </location>
</feature>
<evidence type="ECO:0000313" key="8">
    <source>
        <dbReference type="Proteomes" id="UP000031433"/>
    </source>
</evidence>
<dbReference type="Gene3D" id="2.120.10.30">
    <property type="entry name" value="TolB, C-terminal domain"/>
    <property type="match status" value="3"/>
</dbReference>
<gene>
    <name evidence="7" type="ORF">SE37_14610</name>
</gene>
<reference evidence="7 8" key="1">
    <citation type="submission" date="2015-01" db="EMBL/GenBank/DDBJ databases">
        <title>Genome sequence of the anaerobic bacterium Geobacter soli GSS01, a dissimilatory Fe(III) reducer from soil.</title>
        <authorList>
            <person name="Yang G."/>
            <person name="Zhou S."/>
        </authorList>
    </citation>
    <scope>NUCLEOTIDE SEQUENCE [LARGE SCALE GENOMIC DNA]</scope>
    <source>
        <strain evidence="7 8">GSS01</strain>
    </source>
</reference>
<evidence type="ECO:0000313" key="7">
    <source>
        <dbReference type="EMBL" id="KIE43770.1"/>
    </source>
</evidence>
<evidence type="ECO:0000256" key="3">
    <source>
        <dbReference type="ARBA" id="ARBA00022729"/>
    </source>
</evidence>
<dbReference type="InterPro" id="IPR007195">
    <property type="entry name" value="TolB_N"/>
</dbReference>
<dbReference type="Pfam" id="PF04052">
    <property type="entry name" value="TolB_N"/>
    <property type="match status" value="1"/>
</dbReference>
<evidence type="ECO:0000256" key="1">
    <source>
        <dbReference type="ARBA" id="ARBA00004418"/>
    </source>
</evidence>
<protein>
    <submittedName>
        <fullName evidence="7">Translocation protein TolB</fullName>
    </submittedName>
</protein>
<dbReference type="Gene3D" id="3.40.50.10070">
    <property type="entry name" value="TolB, N-terminal domain"/>
    <property type="match status" value="1"/>
</dbReference>
<comment type="subcellular location">
    <subcellularLocation>
        <location evidence="1">Periplasm</location>
    </subcellularLocation>
</comment>
<sequence>MKRVRIIATLLALLVAAVMPAVIHSEDVYREVTASGAHNLTLAVDNPRNLGGADDAALARDMAEVLRFDMTLAGPFSVVAPPAGTAPGGIRPGEFDLGSWRNAGVDLLVKSGYTIAGDSVTVEFRLYNATQGRELAAKRYTGKRSDLRRITHTFSDDIMQAMTGERGPFTGKIAFVSTESGNKEIYLMDYDGHTVQRLTKNRSINLNPDFSPNGRELAYTSYRRGNPDLFRREIFTGTEAVVSSHRGINVTGTWSPDGKQLALAMSRDGNSEIYVISRDGREPRRLTTHQAIDVSPAWSPDGKRIAFVSDRLGKPQVFIMNADGSDVRRLTTSGAYNVSPRWSPKGDRIVYCRQEGGFQIYSIAPDGTDDTRLTSEGSNEHPRWSPDGRFLTFSSTRDGGEAIYVMRSDGSGQTRVYRSKGKASHPAWSPRW</sequence>
<proteinExistence type="inferred from homology"/>
<dbReference type="EMBL" id="JXBL01000001">
    <property type="protein sequence ID" value="KIE43770.1"/>
    <property type="molecule type" value="Genomic_DNA"/>
</dbReference>
<dbReference type="PANTHER" id="PTHR36842:SF1">
    <property type="entry name" value="PROTEIN TOLB"/>
    <property type="match status" value="1"/>
</dbReference>